<keyword evidence="1" id="KW-1133">Transmembrane helix</keyword>
<feature type="transmembrane region" description="Helical" evidence="1">
    <location>
        <begin position="210"/>
        <end position="231"/>
    </location>
</feature>
<evidence type="ECO:0000256" key="1">
    <source>
        <dbReference type="SAM" id="Phobius"/>
    </source>
</evidence>
<keyword evidence="3" id="KW-1185">Reference proteome</keyword>
<keyword evidence="1" id="KW-0812">Transmembrane</keyword>
<feature type="transmembrane region" description="Helical" evidence="1">
    <location>
        <begin position="237"/>
        <end position="257"/>
    </location>
</feature>
<feature type="transmembrane region" description="Helical" evidence="1">
    <location>
        <begin position="87"/>
        <end position="107"/>
    </location>
</feature>
<dbReference type="RefSeq" id="WP_214420895.1">
    <property type="nucleotide sequence ID" value="NZ_CP075546.1"/>
</dbReference>
<dbReference type="Pfam" id="PF13197">
    <property type="entry name" value="DUF4013"/>
    <property type="match status" value="1"/>
</dbReference>
<feature type="transmembrane region" description="Helical" evidence="1">
    <location>
        <begin position="127"/>
        <end position="148"/>
    </location>
</feature>
<dbReference type="InterPro" id="IPR025098">
    <property type="entry name" value="DUF4013"/>
</dbReference>
<keyword evidence="1" id="KW-0472">Membrane</keyword>
<organism evidence="2 3">
    <name type="scientific">Methanospirillum purgamenti</name>
    <dbReference type="NCBI Taxonomy" id="2834276"/>
    <lineage>
        <taxon>Archaea</taxon>
        <taxon>Methanobacteriati</taxon>
        <taxon>Methanobacteriota</taxon>
        <taxon>Stenosarchaea group</taxon>
        <taxon>Methanomicrobia</taxon>
        <taxon>Methanomicrobiales</taxon>
        <taxon>Methanospirillaceae</taxon>
        <taxon>Methanospirillum</taxon>
    </lineage>
</organism>
<evidence type="ECO:0000313" key="2">
    <source>
        <dbReference type="EMBL" id="QVV90121.1"/>
    </source>
</evidence>
<dbReference type="AlphaFoldDB" id="A0A8E7EKU9"/>
<proteinExistence type="predicted"/>
<sequence>MDYKQAVCPKCSGDLPPFNGKKTVTCEFCGTTVVRENVDGIDYITEILSPTDDPLTDNPERTKDLTSNFTDAFEYTKHALWGRWMRWIVLIVCSLITPFIFGFTLHVMKGVSPAPEPDNFVKMLTDGLKACVIYIVYLFIPIIVGAFLLTSMGIFFDLGLLLLSILLIFILAILSLLLANIGVIRFARTGSMSSAFAIHRILFTIKKIGFSYYSIITIFIYGFSLIIMSILMAIPVIGWLAFLFGLPFIFIFTARVMTNLYDSTQ</sequence>
<feature type="transmembrane region" description="Helical" evidence="1">
    <location>
        <begin position="160"/>
        <end position="179"/>
    </location>
</feature>
<protein>
    <submittedName>
        <fullName evidence="2">DUF4013 domain-containing protein</fullName>
    </submittedName>
</protein>
<gene>
    <name evidence="2" type="ORF">KHC33_06420</name>
</gene>
<name>A0A8E7EKU9_9EURY</name>
<evidence type="ECO:0000313" key="3">
    <source>
        <dbReference type="Proteomes" id="UP000680656"/>
    </source>
</evidence>
<dbReference type="GeneID" id="65096802"/>
<dbReference type="EMBL" id="CP075546">
    <property type="protein sequence ID" value="QVV90121.1"/>
    <property type="molecule type" value="Genomic_DNA"/>
</dbReference>
<dbReference type="KEGG" id="mrtj:KHC33_06420"/>
<dbReference type="Proteomes" id="UP000680656">
    <property type="component" value="Chromosome"/>
</dbReference>
<accession>A0A8E7EKU9</accession>
<reference evidence="2 3" key="1">
    <citation type="submission" date="2021-05" db="EMBL/GenBank/DDBJ databases">
        <title>A novel Methanospirillum isolate from a pyrite-forming mixed culture.</title>
        <authorList>
            <person name="Bunk B."/>
            <person name="Sproer C."/>
            <person name="Spring S."/>
            <person name="Pester M."/>
        </authorList>
    </citation>
    <scope>NUCLEOTIDE SEQUENCE [LARGE SCALE GENOMIC DNA]</scope>
    <source>
        <strain evidence="2 3">J.3.6.1-F.2.7.3</strain>
    </source>
</reference>